<gene>
    <name evidence="1" type="ORF">L2E82_47984</name>
</gene>
<organism evidence="1 2">
    <name type="scientific">Cichorium intybus</name>
    <name type="common">Chicory</name>
    <dbReference type="NCBI Taxonomy" id="13427"/>
    <lineage>
        <taxon>Eukaryota</taxon>
        <taxon>Viridiplantae</taxon>
        <taxon>Streptophyta</taxon>
        <taxon>Embryophyta</taxon>
        <taxon>Tracheophyta</taxon>
        <taxon>Spermatophyta</taxon>
        <taxon>Magnoliopsida</taxon>
        <taxon>eudicotyledons</taxon>
        <taxon>Gunneridae</taxon>
        <taxon>Pentapetalae</taxon>
        <taxon>asterids</taxon>
        <taxon>campanulids</taxon>
        <taxon>Asterales</taxon>
        <taxon>Asteraceae</taxon>
        <taxon>Cichorioideae</taxon>
        <taxon>Cichorieae</taxon>
        <taxon>Cichoriinae</taxon>
        <taxon>Cichorium</taxon>
    </lineage>
</organism>
<sequence length="158" mass="18206">MKLRRVTVMPTILDDLTGIIIKKMSDLFGHRAVNMCAPIIEILQVPGSSHHIAKANNCPVTGFESHRDLMLEWFLILPWILEMINHGKVNEQAGLQQWGKVKLRQEAEREREYRRGRNKKKILMGVLSSAKVFVVVLNLRYSASCNQSCWCDCMIRRS</sequence>
<accession>A0ACB8Z168</accession>
<reference evidence="1 2" key="2">
    <citation type="journal article" date="2022" name="Mol. Ecol. Resour.">
        <title>The genomes of chicory, endive, great burdock and yacon provide insights into Asteraceae paleo-polyploidization history and plant inulin production.</title>
        <authorList>
            <person name="Fan W."/>
            <person name="Wang S."/>
            <person name="Wang H."/>
            <person name="Wang A."/>
            <person name="Jiang F."/>
            <person name="Liu H."/>
            <person name="Zhao H."/>
            <person name="Xu D."/>
            <person name="Zhang Y."/>
        </authorList>
    </citation>
    <scope>NUCLEOTIDE SEQUENCE [LARGE SCALE GENOMIC DNA]</scope>
    <source>
        <strain evidence="2">cv. Punajuju</strain>
        <tissue evidence="1">Leaves</tissue>
    </source>
</reference>
<dbReference type="Proteomes" id="UP001055811">
    <property type="component" value="Linkage Group LG09"/>
</dbReference>
<keyword evidence="2" id="KW-1185">Reference proteome</keyword>
<name>A0ACB8Z168_CICIN</name>
<evidence type="ECO:0000313" key="2">
    <source>
        <dbReference type="Proteomes" id="UP001055811"/>
    </source>
</evidence>
<reference evidence="2" key="1">
    <citation type="journal article" date="2022" name="Mol. Ecol. Resour.">
        <title>The genomes of chicory, endive, great burdock and yacon provide insights into Asteraceae palaeo-polyploidization history and plant inulin production.</title>
        <authorList>
            <person name="Fan W."/>
            <person name="Wang S."/>
            <person name="Wang H."/>
            <person name="Wang A."/>
            <person name="Jiang F."/>
            <person name="Liu H."/>
            <person name="Zhao H."/>
            <person name="Xu D."/>
            <person name="Zhang Y."/>
        </authorList>
    </citation>
    <scope>NUCLEOTIDE SEQUENCE [LARGE SCALE GENOMIC DNA]</scope>
    <source>
        <strain evidence="2">cv. Punajuju</strain>
    </source>
</reference>
<protein>
    <submittedName>
        <fullName evidence="1">Uncharacterized protein</fullName>
    </submittedName>
</protein>
<comment type="caution">
    <text evidence="1">The sequence shown here is derived from an EMBL/GenBank/DDBJ whole genome shotgun (WGS) entry which is preliminary data.</text>
</comment>
<proteinExistence type="predicted"/>
<evidence type="ECO:0000313" key="1">
    <source>
        <dbReference type="EMBL" id="KAI3690010.1"/>
    </source>
</evidence>
<dbReference type="EMBL" id="CM042017">
    <property type="protein sequence ID" value="KAI3690010.1"/>
    <property type="molecule type" value="Genomic_DNA"/>
</dbReference>